<evidence type="ECO:0000313" key="2">
    <source>
        <dbReference type="EMBL" id="CCO95764.1"/>
    </source>
</evidence>
<name>A0A831A502_ERWAM</name>
<feature type="region of interest" description="Disordered" evidence="1">
    <location>
        <begin position="1"/>
        <end position="36"/>
    </location>
</feature>
<dbReference type="InterPro" id="IPR015354">
    <property type="entry name" value="DNA_partition_ParG"/>
</dbReference>
<evidence type="ECO:0000256" key="1">
    <source>
        <dbReference type="SAM" id="MobiDB-lite"/>
    </source>
</evidence>
<gene>
    <name evidence="2" type="primary">parB</name>
    <name evidence="2" type="ORF">BN437_pEA290020</name>
</gene>
<dbReference type="RefSeq" id="WP_009351660.1">
    <property type="nucleotide sequence ID" value="NC_020918.1"/>
</dbReference>
<dbReference type="EMBL" id="HF560650">
    <property type="protein sequence ID" value="CCO95764.1"/>
    <property type="molecule type" value="Genomic_DNA"/>
</dbReference>
<dbReference type="AlphaFoldDB" id="A0A831A502"/>
<geneLocation type="plasmid" evidence="2 3">
    <name>pEA29</name>
</geneLocation>
<dbReference type="GO" id="GO:0006355">
    <property type="term" value="P:regulation of DNA-templated transcription"/>
    <property type="evidence" value="ECO:0007669"/>
    <property type="project" value="InterPro"/>
</dbReference>
<sequence length="76" mass="8653">MALEKNHTSSKKMTFGEHRDLDKVVDSPLPSGKSKRVNVNFNEEKHTRFKAACVKNGTSITDVINQLVDNWLTEHE</sequence>
<dbReference type="Gene3D" id="1.10.1220.10">
    <property type="entry name" value="Met repressor-like"/>
    <property type="match status" value="1"/>
</dbReference>
<accession>A0A831A502</accession>
<dbReference type="InterPro" id="IPR010985">
    <property type="entry name" value="Ribbon_hlx_hlx"/>
</dbReference>
<proteinExistence type="predicted"/>
<dbReference type="GO" id="GO:0043565">
    <property type="term" value="F:sequence-specific DNA binding"/>
    <property type="evidence" value="ECO:0007669"/>
    <property type="project" value="UniProtKB-ARBA"/>
</dbReference>
<dbReference type="InterPro" id="IPR013321">
    <property type="entry name" value="Arc_rbn_hlx_hlx"/>
</dbReference>
<dbReference type="Proteomes" id="UP000013111">
    <property type="component" value="Plasmid pEA29"/>
</dbReference>
<dbReference type="SUPFAM" id="SSF47598">
    <property type="entry name" value="Ribbon-helix-helix"/>
    <property type="match status" value="1"/>
</dbReference>
<reference evidence="2 3" key="1">
    <citation type="submission" date="2012-11" db="EMBL/GenBank/DDBJ databases">
        <authorList>
            <person name="Linke B."/>
        </authorList>
    </citation>
    <scope>NUCLEOTIDE SEQUENCE [LARGE SCALE GENOMIC DNA]</scope>
    <source>
        <strain evidence="3">CFBP 1232</strain>
        <plasmid evidence="2 3">pEA29</plasmid>
    </source>
</reference>
<protein>
    <submittedName>
        <fullName evidence="2">Partitioning protein ParB</fullName>
    </submittedName>
</protein>
<evidence type="ECO:0000313" key="3">
    <source>
        <dbReference type="Proteomes" id="UP000013111"/>
    </source>
</evidence>
<reference evidence="2 3" key="2">
    <citation type="submission" date="2013-04" db="EMBL/GenBank/DDBJ databases">
        <title>Comparative genomics of 12 strains of Erwinia amylovora identifies a pan-genome with a large conserved core and provides insights into host specificity.</title>
        <authorList>
            <person name="Mann R.A."/>
            <person name="Smits T.H.M."/>
            <person name="Buehlmann A."/>
            <person name="Blom J."/>
            <person name="Goesmann A."/>
            <person name="Frey J.E."/>
            <person name="Plummer K.M."/>
            <person name="Beer S.V."/>
            <person name="Luck J."/>
            <person name="Duffy B."/>
            <person name="Rodoni B."/>
        </authorList>
    </citation>
    <scope>NUCLEOTIDE SEQUENCE [LARGE SCALE GENOMIC DNA]</scope>
    <source>
        <strain evidence="3">CFBP 1232</strain>
        <plasmid evidence="2 3">pEA29</plasmid>
    </source>
</reference>
<organism evidence="2 3">
    <name type="scientific">Erwinia amylovora NBRC 12687 = CFBP 1232</name>
    <dbReference type="NCBI Taxonomy" id="1219359"/>
    <lineage>
        <taxon>Bacteria</taxon>
        <taxon>Pseudomonadati</taxon>
        <taxon>Pseudomonadota</taxon>
        <taxon>Gammaproteobacteria</taxon>
        <taxon>Enterobacterales</taxon>
        <taxon>Erwiniaceae</taxon>
        <taxon>Erwinia</taxon>
    </lineage>
</organism>
<feature type="compositionally biased region" description="Basic and acidic residues" evidence="1">
    <location>
        <begin position="14"/>
        <end position="25"/>
    </location>
</feature>
<keyword evidence="2" id="KW-0614">Plasmid</keyword>
<dbReference type="GeneID" id="302755101"/>
<dbReference type="Pfam" id="PF09274">
    <property type="entry name" value="ParG"/>
    <property type="match status" value="1"/>
</dbReference>